<name>A0A0D2FXQ1_9EURO</name>
<dbReference type="EMBL" id="KN846956">
    <property type="protein sequence ID" value="KIW73263.1"/>
    <property type="molecule type" value="Genomic_DNA"/>
</dbReference>
<protein>
    <recommendedName>
        <fullName evidence="4">Stc1 domain-containing protein</fullName>
    </recommendedName>
</protein>
<sequence>MCVIYNGTVYLRCSDCNTINLASASSFRAITQCEADDNRACPLGLRPLEKRQNITIPDIRRCHECEQLRAEQRRTIHSLLGGKHAGRGRGRVGVQHPVRMHRPEATVRNSRGRNTYLETFLAGSGAVAGSGVANAANPSMHPQPAQTQQFHRQPQAENIFDMPEFSPPSVVCPPLPEFNPDLDVEEILNMDMTFAPAAPQLEVEREGAERQQQGEKGEEEEVVTVDHHHKHELVDNWLDCVFDTPDCVHPTDG</sequence>
<keyword evidence="3" id="KW-1185">Reference proteome</keyword>
<feature type="compositionally biased region" description="Basic and acidic residues" evidence="1">
    <location>
        <begin position="202"/>
        <end position="216"/>
    </location>
</feature>
<evidence type="ECO:0000313" key="3">
    <source>
        <dbReference type="Proteomes" id="UP000054266"/>
    </source>
</evidence>
<accession>A0A0D2FXQ1</accession>
<reference evidence="2 3" key="1">
    <citation type="submission" date="2015-01" db="EMBL/GenBank/DDBJ databases">
        <title>The Genome Sequence of Capronia semiimmersa CBS27337.</title>
        <authorList>
            <consortium name="The Broad Institute Genomics Platform"/>
            <person name="Cuomo C."/>
            <person name="de Hoog S."/>
            <person name="Gorbushina A."/>
            <person name="Stielow B."/>
            <person name="Teixiera M."/>
            <person name="Abouelleil A."/>
            <person name="Chapman S.B."/>
            <person name="Priest M."/>
            <person name="Young S.K."/>
            <person name="Wortman J."/>
            <person name="Nusbaum C."/>
            <person name="Birren B."/>
        </authorList>
    </citation>
    <scope>NUCLEOTIDE SEQUENCE [LARGE SCALE GENOMIC DNA]</scope>
    <source>
        <strain evidence="2 3">CBS 27337</strain>
    </source>
</reference>
<organism evidence="2 3">
    <name type="scientific">Phialophora macrospora</name>
    <dbReference type="NCBI Taxonomy" id="1851006"/>
    <lineage>
        <taxon>Eukaryota</taxon>
        <taxon>Fungi</taxon>
        <taxon>Dikarya</taxon>
        <taxon>Ascomycota</taxon>
        <taxon>Pezizomycotina</taxon>
        <taxon>Eurotiomycetes</taxon>
        <taxon>Chaetothyriomycetidae</taxon>
        <taxon>Chaetothyriales</taxon>
        <taxon>Herpotrichiellaceae</taxon>
        <taxon>Phialophora</taxon>
    </lineage>
</organism>
<evidence type="ECO:0008006" key="4">
    <source>
        <dbReference type="Google" id="ProtNLM"/>
    </source>
</evidence>
<evidence type="ECO:0000256" key="1">
    <source>
        <dbReference type="SAM" id="MobiDB-lite"/>
    </source>
</evidence>
<feature type="region of interest" description="Disordered" evidence="1">
    <location>
        <begin position="199"/>
        <end position="221"/>
    </location>
</feature>
<proteinExistence type="predicted"/>
<dbReference type="Proteomes" id="UP000054266">
    <property type="component" value="Unassembled WGS sequence"/>
</dbReference>
<dbReference type="HOGENOM" id="CLU_1098372_0_0_1"/>
<evidence type="ECO:0000313" key="2">
    <source>
        <dbReference type="EMBL" id="KIW73263.1"/>
    </source>
</evidence>
<gene>
    <name evidence="2" type="ORF">PV04_01395</name>
</gene>
<dbReference type="AlphaFoldDB" id="A0A0D2FXQ1"/>